<evidence type="ECO:0000256" key="1">
    <source>
        <dbReference type="SAM" id="Phobius"/>
    </source>
</evidence>
<keyword evidence="1" id="KW-0472">Membrane</keyword>
<dbReference type="AlphaFoldDB" id="A0A5C7FRY5"/>
<name>A0A5C7FRY5_9BACT</name>
<proteinExistence type="predicted"/>
<keyword evidence="1" id="KW-0812">Transmembrane</keyword>
<keyword evidence="3" id="KW-1185">Reference proteome</keyword>
<organism evidence="2 3">
    <name type="scientific">Neolewinella aurantiaca</name>
    <dbReference type="NCBI Taxonomy" id="2602767"/>
    <lineage>
        <taxon>Bacteria</taxon>
        <taxon>Pseudomonadati</taxon>
        <taxon>Bacteroidota</taxon>
        <taxon>Saprospiria</taxon>
        <taxon>Saprospirales</taxon>
        <taxon>Lewinellaceae</taxon>
        <taxon>Neolewinella</taxon>
    </lineage>
</organism>
<comment type="caution">
    <text evidence="2">The sequence shown here is derived from an EMBL/GenBank/DDBJ whole genome shotgun (WGS) entry which is preliminary data.</text>
</comment>
<accession>A0A5C7FRY5</accession>
<dbReference type="EMBL" id="VOXD01000018">
    <property type="protein sequence ID" value="TXF88906.1"/>
    <property type="molecule type" value="Genomic_DNA"/>
</dbReference>
<feature type="transmembrane region" description="Helical" evidence="1">
    <location>
        <begin position="145"/>
        <end position="165"/>
    </location>
</feature>
<sequence length="216" mass="23934">MSKTIATPISDLREIRSLMERSRYFMGLSGLSGVGAGLFALAGCLLVVAYRWSAGEGLLFISRSVYLTSDHPWGIAPLPFLVVTAAGVLLGAVACGYFFTMRRARRLGQELFHTKTYKLAWHLFFPLAVGGVFCLALIYHEQGGFIGPATLIFYGLSLLNGSGYAREELSWLGYMEIALGLVSCFFIGYGLYFWAVGFGVLHIAYGIWMYRKYDLK</sequence>
<feature type="transmembrane region" description="Helical" evidence="1">
    <location>
        <begin position="24"/>
        <end position="53"/>
    </location>
</feature>
<keyword evidence="1" id="KW-1133">Transmembrane helix</keyword>
<dbReference type="Proteomes" id="UP000321907">
    <property type="component" value="Unassembled WGS sequence"/>
</dbReference>
<evidence type="ECO:0000313" key="2">
    <source>
        <dbReference type="EMBL" id="TXF88906.1"/>
    </source>
</evidence>
<feature type="transmembrane region" description="Helical" evidence="1">
    <location>
        <begin position="119"/>
        <end position="139"/>
    </location>
</feature>
<dbReference type="RefSeq" id="WP_147931114.1">
    <property type="nucleotide sequence ID" value="NZ_VOXD01000018.1"/>
</dbReference>
<reference evidence="2 3" key="1">
    <citation type="submission" date="2019-08" db="EMBL/GenBank/DDBJ databases">
        <title>Lewinella sp. strain SSH13 Genome sequencing and assembly.</title>
        <authorList>
            <person name="Kim I."/>
        </authorList>
    </citation>
    <scope>NUCLEOTIDE SEQUENCE [LARGE SCALE GENOMIC DNA]</scope>
    <source>
        <strain evidence="2 3">SSH13</strain>
    </source>
</reference>
<evidence type="ECO:0000313" key="3">
    <source>
        <dbReference type="Proteomes" id="UP000321907"/>
    </source>
</evidence>
<feature type="transmembrane region" description="Helical" evidence="1">
    <location>
        <begin position="73"/>
        <end position="99"/>
    </location>
</feature>
<protein>
    <submittedName>
        <fullName evidence="2">Uncharacterized protein</fullName>
    </submittedName>
</protein>
<feature type="transmembrane region" description="Helical" evidence="1">
    <location>
        <begin position="177"/>
        <end position="210"/>
    </location>
</feature>
<gene>
    <name evidence="2" type="ORF">FUA23_12670</name>
</gene>
<dbReference type="OrthoDB" id="1120881at2"/>